<dbReference type="SUPFAM" id="SSF51069">
    <property type="entry name" value="Carbonic anhydrase"/>
    <property type="match status" value="1"/>
</dbReference>
<evidence type="ECO:0000313" key="7">
    <source>
        <dbReference type="Proteomes" id="UP001353858"/>
    </source>
</evidence>
<organism evidence="6 7">
    <name type="scientific">Aquatica leii</name>
    <dbReference type="NCBI Taxonomy" id="1421715"/>
    <lineage>
        <taxon>Eukaryota</taxon>
        <taxon>Metazoa</taxon>
        <taxon>Ecdysozoa</taxon>
        <taxon>Arthropoda</taxon>
        <taxon>Hexapoda</taxon>
        <taxon>Insecta</taxon>
        <taxon>Pterygota</taxon>
        <taxon>Neoptera</taxon>
        <taxon>Endopterygota</taxon>
        <taxon>Coleoptera</taxon>
        <taxon>Polyphaga</taxon>
        <taxon>Elateriformia</taxon>
        <taxon>Elateroidea</taxon>
        <taxon>Lampyridae</taxon>
        <taxon>Luciolinae</taxon>
        <taxon>Aquatica</taxon>
    </lineage>
</organism>
<dbReference type="Gene3D" id="3.10.200.10">
    <property type="entry name" value="Alpha carbonic anhydrase"/>
    <property type="match status" value="1"/>
</dbReference>
<comment type="catalytic activity">
    <reaction evidence="4">
        <text>hydrogencarbonate + H(+) = CO2 + H2O</text>
        <dbReference type="Rhea" id="RHEA:10748"/>
        <dbReference type="ChEBI" id="CHEBI:15377"/>
        <dbReference type="ChEBI" id="CHEBI:15378"/>
        <dbReference type="ChEBI" id="CHEBI:16526"/>
        <dbReference type="ChEBI" id="CHEBI:17544"/>
        <dbReference type="EC" id="4.2.1.1"/>
    </reaction>
</comment>
<dbReference type="GO" id="GO:0004089">
    <property type="term" value="F:carbonate dehydratase activity"/>
    <property type="evidence" value="ECO:0007669"/>
    <property type="project" value="UniProtKB-UniRule"/>
</dbReference>
<dbReference type="CDD" id="cd00326">
    <property type="entry name" value="alpha_CA"/>
    <property type="match status" value="1"/>
</dbReference>
<keyword evidence="2 4" id="KW-0479">Metal-binding</keyword>
<dbReference type="EC" id="4.2.1.1" evidence="4"/>
<name>A0AAN7QKI9_9COLE</name>
<dbReference type="InterPro" id="IPR001148">
    <property type="entry name" value="CA_dom"/>
</dbReference>
<evidence type="ECO:0000256" key="4">
    <source>
        <dbReference type="RuleBase" id="RU367011"/>
    </source>
</evidence>
<feature type="domain" description="Alpha-carbonic anhydrase" evidence="5">
    <location>
        <begin position="1"/>
        <end position="250"/>
    </location>
</feature>
<keyword evidence="4" id="KW-0456">Lyase</keyword>
<dbReference type="PROSITE" id="PS00162">
    <property type="entry name" value="ALPHA_CA_1"/>
    <property type="match status" value="1"/>
</dbReference>
<reference evidence="7" key="1">
    <citation type="submission" date="2023-01" db="EMBL/GenBank/DDBJ databases">
        <title>Key to firefly adult light organ development and bioluminescence: homeobox transcription factors regulate luciferase expression and transportation to peroxisome.</title>
        <authorList>
            <person name="Fu X."/>
        </authorList>
    </citation>
    <scope>NUCLEOTIDE SEQUENCE [LARGE SCALE GENOMIC DNA]</scope>
</reference>
<evidence type="ECO:0000256" key="2">
    <source>
        <dbReference type="ARBA" id="ARBA00022723"/>
    </source>
</evidence>
<dbReference type="InterPro" id="IPR018338">
    <property type="entry name" value="Carbonic_anhydrase_a-class_CS"/>
</dbReference>
<dbReference type="EMBL" id="JARPUR010000002">
    <property type="protein sequence ID" value="KAK4882423.1"/>
    <property type="molecule type" value="Genomic_DNA"/>
</dbReference>
<evidence type="ECO:0000313" key="6">
    <source>
        <dbReference type="EMBL" id="KAK4882423.1"/>
    </source>
</evidence>
<dbReference type="PANTHER" id="PTHR18952:SF124">
    <property type="entry name" value="CARBONIC ANHYDRASE 7"/>
    <property type="match status" value="1"/>
</dbReference>
<dbReference type="InterPro" id="IPR036398">
    <property type="entry name" value="CA_dom_sf"/>
</dbReference>
<evidence type="ECO:0000256" key="1">
    <source>
        <dbReference type="ARBA" id="ARBA00010718"/>
    </source>
</evidence>
<dbReference type="Proteomes" id="UP001353858">
    <property type="component" value="Unassembled WGS sequence"/>
</dbReference>
<dbReference type="PANTHER" id="PTHR18952">
    <property type="entry name" value="CARBONIC ANHYDRASE"/>
    <property type="match status" value="1"/>
</dbReference>
<dbReference type="PROSITE" id="PS51144">
    <property type="entry name" value="ALPHA_CA_2"/>
    <property type="match status" value="1"/>
</dbReference>
<comment type="similarity">
    <text evidence="1 4">Belongs to the alpha-carbonic anhydrase family.</text>
</comment>
<evidence type="ECO:0000256" key="3">
    <source>
        <dbReference type="ARBA" id="ARBA00022833"/>
    </source>
</evidence>
<dbReference type="GO" id="GO:0008270">
    <property type="term" value="F:zinc ion binding"/>
    <property type="evidence" value="ECO:0007669"/>
    <property type="project" value="UniProtKB-UniRule"/>
</dbReference>
<comment type="function">
    <text evidence="4">Reversible hydration of carbon dioxide.</text>
</comment>
<keyword evidence="7" id="KW-1185">Reference proteome</keyword>
<keyword evidence="3 4" id="KW-0862">Zinc</keyword>
<dbReference type="Pfam" id="PF00194">
    <property type="entry name" value="Carb_anhydrase"/>
    <property type="match status" value="1"/>
</dbReference>
<accession>A0AAN7QKI9</accession>
<comment type="cofactor">
    <cofactor evidence="4">
        <name>Zn(2+)</name>
        <dbReference type="ChEBI" id="CHEBI:29105"/>
    </cofactor>
</comment>
<dbReference type="SMART" id="SM01057">
    <property type="entry name" value="Carb_anhydrase"/>
    <property type="match status" value="1"/>
</dbReference>
<comment type="caution">
    <text evidence="6">The sequence shown here is derived from an EMBL/GenBank/DDBJ whole genome shotgun (WGS) entry which is preliminary data.</text>
</comment>
<dbReference type="InterPro" id="IPR023561">
    <property type="entry name" value="Carbonic_anhydrase_a-class"/>
</dbReference>
<dbReference type="AlphaFoldDB" id="A0AAN7QKI9"/>
<dbReference type="GO" id="GO:0005737">
    <property type="term" value="C:cytoplasm"/>
    <property type="evidence" value="ECO:0007669"/>
    <property type="project" value="TreeGrafter"/>
</dbReference>
<sequence>MVVLLFMLVAIASGLCPDCILHPGDFQSPVNIITEDVVVEHIGRIRWSKGYSRLPESATLTSNGHTVYLEMMSQYPIKITFPLFPVKYEFTQLHFHWGDKVDVGSEHKIDNKSYPIEMHVVHTQTEDPLYPKYIVLGYFLTLTQKTITGLEEIIPAVIPAASKINTPITVKKFRLSKLLCFRPFSYYTYDGSLTTAPYLESVRWIVGKNPLLINRDQLNVFYKAAQIEPEMLNNHRSPQDLKCRRIIFNSL</sequence>
<protein>
    <recommendedName>
        <fullName evidence="4">Carbonic anhydrase</fullName>
        <ecNumber evidence="4">4.2.1.1</ecNumber>
    </recommendedName>
</protein>
<gene>
    <name evidence="6" type="ORF">RN001_005742</name>
</gene>
<proteinExistence type="inferred from homology"/>
<evidence type="ECO:0000259" key="5">
    <source>
        <dbReference type="PROSITE" id="PS51144"/>
    </source>
</evidence>